<dbReference type="STRING" id="587636.SAMN05216199_1645"/>
<dbReference type="Proteomes" id="UP000199019">
    <property type="component" value="Unassembled WGS sequence"/>
</dbReference>
<protein>
    <submittedName>
        <fullName evidence="2">Uncharacterized protein</fullName>
    </submittedName>
</protein>
<feature type="transmembrane region" description="Helical" evidence="1">
    <location>
        <begin position="144"/>
        <end position="167"/>
    </location>
</feature>
<evidence type="ECO:0000313" key="2">
    <source>
        <dbReference type="EMBL" id="SER97426.1"/>
    </source>
</evidence>
<proteinExistence type="predicted"/>
<dbReference type="OrthoDB" id="4965056at2"/>
<keyword evidence="3" id="KW-1185">Reference proteome</keyword>
<feature type="transmembrane region" description="Helical" evidence="1">
    <location>
        <begin position="64"/>
        <end position="87"/>
    </location>
</feature>
<evidence type="ECO:0000256" key="1">
    <source>
        <dbReference type="SAM" id="Phobius"/>
    </source>
</evidence>
<organism evidence="2 3">
    <name type="scientific">Pedococcus cremeus</name>
    <dbReference type="NCBI Taxonomy" id="587636"/>
    <lineage>
        <taxon>Bacteria</taxon>
        <taxon>Bacillati</taxon>
        <taxon>Actinomycetota</taxon>
        <taxon>Actinomycetes</taxon>
        <taxon>Micrococcales</taxon>
        <taxon>Intrasporangiaceae</taxon>
        <taxon>Pedococcus</taxon>
    </lineage>
</organism>
<name>A0A1H9TJY0_9MICO</name>
<feature type="transmembrane region" description="Helical" evidence="1">
    <location>
        <begin position="179"/>
        <end position="199"/>
    </location>
</feature>
<sequence>MADVGRTPGGRRFGVATAVTVVVAVVISAALAVTTPPRSGPYCSTGCLTRPWTDAASFVPRDYWWMYAMLVLLLAAVALAVTVHGLAADGRAMASHTGVLLGTAATTLLVADYGIQLAVVQPALLAGEGGDLVLWSQYNPHGLFIALEDVGYAVWGLAFVLLGSALAGRRRGVAGAAGWTLLAGGALTLVALVACALAYRSALGYRFEVTALALTWLTLGASAVLVAVDLRRTAPRR</sequence>
<keyword evidence="1" id="KW-0812">Transmembrane</keyword>
<evidence type="ECO:0000313" key="3">
    <source>
        <dbReference type="Proteomes" id="UP000199019"/>
    </source>
</evidence>
<dbReference type="AlphaFoldDB" id="A0A1H9TJY0"/>
<keyword evidence="1" id="KW-0472">Membrane</keyword>
<reference evidence="3" key="1">
    <citation type="submission" date="2016-10" db="EMBL/GenBank/DDBJ databases">
        <authorList>
            <person name="Varghese N."/>
            <person name="Submissions S."/>
        </authorList>
    </citation>
    <scope>NUCLEOTIDE SEQUENCE [LARGE SCALE GENOMIC DNA]</scope>
    <source>
        <strain evidence="3">CGMCC 1.6963</strain>
    </source>
</reference>
<feature type="transmembrane region" description="Helical" evidence="1">
    <location>
        <begin position="99"/>
        <end position="124"/>
    </location>
</feature>
<accession>A0A1H9TJY0</accession>
<feature type="transmembrane region" description="Helical" evidence="1">
    <location>
        <begin position="211"/>
        <end position="230"/>
    </location>
</feature>
<feature type="transmembrane region" description="Helical" evidence="1">
    <location>
        <begin position="12"/>
        <end position="32"/>
    </location>
</feature>
<keyword evidence="1" id="KW-1133">Transmembrane helix</keyword>
<gene>
    <name evidence="2" type="ORF">SAMN05216199_1645</name>
</gene>
<dbReference type="RefSeq" id="WP_143056150.1">
    <property type="nucleotide sequence ID" value="NZ_FOHB01000002.1"/>
</dbReference>
<dbReference type="EMBL" id="FOHB01000002">
    <property type="protein sequence ID" value="SER97426.1"/>
    <property type="molecule type" value="Genomic_DNA"/>
</dbReference>